<dbReference type="OrthoDB" id="152735at2"/>
<dbReference type="AlphaFoldDB" id="A0A328VKX3"/>
<dbReference type="Pfam" id="PF11392">
    <property type="entry name" value="AllH"/>
    <property type="match status" value="1"/>
</dbReference>
<gene>
    <name evidence="1" type="ORF">A4R35_14925</name>
</gene>
<proteinExistence type="predicted"/>
<evidence type="ECO:0000313" key="1">
    <source>
        <dbReference type="EMBL" id="RAQ96832.1"/>
    </source>
</evidence>
<evidence type="ECO:0000313" key="2">
    <source>
        <dbReference type="Proteomes" id="UP000248706"/>
    </source>
</evidence>
<comment type="caution">
    <text evidence="1">The sequence shown here is derived from an EMBL/GenBank/DDBJ whole genome shotgun (WGS) entry which is preliminary data.</text>
</comment>
<reference evidence="1 2" key="1">
    <citation type="submission" date="2016-08" db="EMBL/GenBank/DDBJ databases">
        <title>Analysis of Carbohydrate Active Enzymes in Thermogemmatispora T81 Reveals Carbohydrate Degradation Ability.</title>
        <authorList>
            <person name="Tomazini A."/>
            <person name="Lal S."/>
            <person name="Stott M."/>
            <person name="Henrissat B."/>
            <person name="Polikarpov I."/>
            <person name="Sparling R."/>
            <person name="Levin D.B."/>
        </authorList>
    </citation>
    <scope>NUCLEOTIDE SEQUENCE [LARGE SCALE GENOMIC DNA]</scope>
    <source>
        <strain evidence="1 2">T81</strain>
    </source>
</reference>
<accession>A0A328VKX3</accession>
<sequence length="302" mass="32645">MTGLAPGPLVAFICPALGYSEAIAETIAGVVQRGEVHSVFSAAANLLFPPEFILSLNAQDGPAVPNGIRLGAARGAFPFSALRPGMPVLLGAWRLYIEDLHWSVDLSSCPRWRTQLRRPPRLDPMVLERNRERLRRMLLAPELLRVRQKEGHPLLEAMSAALNGERWLPEEPQALAELLAGRGPGLTPSGDDLLTGWLAAGWWLRGAEATFLETCAQLVAVAGPRTHLLSRTWLSWAARGCFALPLLELLESLAEEHEERLFARAQAVLALGASSGYDLLCGLVLGLASPSLQPWPGLGAVV</sequence>
<keyword evidence="2" id="KW-1185">Reference proteome</keyword>
<protein>
    <recommendedName>
        <fullName evidence="3">DUF2877 domain-containing protein</fullName>
    </recommendedName>
</protein>
<evidence type="ECO:0008006" key="3">
    <source>
        <dbReference type="Google" id="ProtNLM"/>
    </source>
</evidence>
<dbReference type="EMBL" id="MCIF01000002">
    <property type="protein sequence ID" value="RAQ96832.1"/>
    <property type="molecule type" value="Genomic_DNA"/>
</dbReference>
<dbReference type="InterPro" id="IPR021530">
    <property type="entry name" value="AllH-like"/>
</dbReference>
<organism evidence="1 2">
    <name type="scientific">Thermogemmatispora tikiterensis</name>
    <dbReference type="NCBI Taxonomy" id="1825093"/>
    <lineage>
        <taxon>Bacteria</taxon>
        <taxon>Bacillati</taxon>
        <taxon>Chloroflexota</taxon>
        <taxon>Ktedonobacteria</taxon>
        <taxon>Thermogemmatisporales</taxon>
        <taxon>Thermogemmatisporaceae</taxon>
        <taxon>Thermogemmatispora</taxon>
    </lineage>
</organism>
<name>A0A328VKX3_9CHLR</name>
<dbReference type="RefSeq" id="WP_112430728.1">
    <property type="nucleotide sequence ID" value="NZ_MCIF01000002.1"/>
</dbReference>
<dbReference type="Proteomes" id="UP000248706">
    <property type="component" value="Unassembled WGS sequence"/>
</dbReference>